<protein>
    <submittedName>
        <fullName evidence="3">NADPH2 dehydrogenase</fullName>
    </submittedName>
</protein>
<accession>A0A8H4KHR3</accession>
<evidence type="ECO:0000259" key="2">
    <source>
        <dbReference type="Pfam" id="PF00724"/>
    </source>
</evidence>
<evidence type="ECO:0000313" key="4">
    <source>
        <dbReference type="Proteomes" id="UP000605986"/>
    </source>
</evidence>
<dbReference type="Pfam" id="PF00724">
    <property type="entry name" value="Oxidored_FMN"/>
    <property type="match status" value="1"/>
</dbReference>
<feature type="domain" description="NADH:flavin oxidoreductase/NADH oxidase N-terminal" evidence="2">
    <location>
        <begin position="8"/>
        <end position="346"/>
    </location>
</feature>
<gene>
    <name evidence="3" type="ORF">F53441_6837</name>
</gene>
<dbReference type="InterPro" id="IPR045247">
    <property type="entry name" value="Oye-like"/>
</dbReference>
<dbReference type="PANTHER" id="PTHR22893">
    <property type="entry name" value="NADH OXIDOREDUCTASE-RELATED"/>
    <property type="match status" value="1"/>
</dbReference>
<dbReference type="SUPFAM" id="SSF51395">
    <property type="entry name" value="FMN-linked oxidoreductases"/>
    <property type="match status" value="1"/>
</dbReference>
<dbReference type="CDD" id="cd02933">
    <property type="entry name" value="OYE_like_FMN"/>
    <property type="match status" value="1"/>
</dbReference>
<dbReference type="OrthoDB" id="276546at2759"/>
<dbReference type="GO" id="GO:0016491">
    <property type="term" value="F:oxidoreductase activity"/>
    <property type="evidence" value="ECO:0007669"/>
    <property type="project" value="InterPro"/>
</dbReference>
<name>A0A8H4KHR3_9HYPO</name>
<dbReference type="AlphaFoldDB" id="A0A8H4KHR3"/>
<reference evidence="3" key="1">
    <citation type="submission" date="2020-01" db="EMBL/GenBank/DDBJ databases">
        <title>Identification and distribution of gene clusters putatively required for synthesis of sphingolipid metabolism inhibitors in phylogenetically diverse species of the filamentous fungus Fusarium.</title>
        <authorList>
            <person name="Kim H.-S."/>
            <person name="Busman M."/>
            <person name="Brown D.W."/>
            <person name="Divon H."/>
            <person name="Uhlig S."/>
            <person name="Proctor R.H."/>
        </authorList>
    </citation>
    <scope>NUCLEOTIDE SEQUENCE</scope>
    <source>
        <strain evidence="3">NRRL 53441</strain>
    </source>
</reference>
<keyword evidence="4" id="KW-1185">Reference proteome</keyword>
<dbReference type="InterPro" id="IPR013785">
    <property type="entry name" value="Aldolase_TIM"/>
</dbReference>
<dbReference type="GO" id="GO:0010181">
    <property type="term" value="F:FMN binding"/>
    <property type="evidence" value="ECO:0007669"/>
    <property type="project" value="InterPro"/>
</dbReference>
<dbReference type="InterPro" id="IPR001155">
    <property type="entry name" value="OxRdtase_FMN_N"/>
</dbReference>
<keyword evidence="1" id="KW-0285">Flavoprotein</keyword>
<organism evidence="3 4">
    <name type="scientific">Fusarium austroafricanum</name>
    <dbReference type="NCBI Taxonomy" id="2364996"/>
    <lineage>
        <taxon>Eukaryota</taxon>
        <taxon>Fungi</taxon>
        <taxon>Dikarya</taxon>
        <taxon>Ascomycota</taxon>
        <taxon>Pezizomycotina</taxon>
        <taxon>Sordariomycetes</taxon>
        <taxon>Hypocreomycetidae</taxon>
        <taxon>Hypocreales</taxon>
        <taxon>Nectriaceae</taxon>
        <taxon>Fusarium</taxon>
        <taxon>Fusarium concolor species complex</taxon>
    </lineage>
</organism>
<evidence type="ECO:0000313" key="3">
    <source>
        <dbReference type="EMBL" id="KAF4449918.1"/>
    </source>
</evidence>
<dbReference type="EMBL" id="JAADJG010000264">
    <property type="protein sequence ID" value="KAF4449918.1"/>
    <property type="molecule type" value="Genomic_DNA"/>
</dbReference>
<dbReference type="Proteomes" id="UP000605986">
    <property type="component" value="Unassembled WGS sequence"/>
</dbReference>
<dbReference type="Gene3D" id="3.20.20.70">
    <property type="entry name" value="Aldolase class I"/>
    <property type="match status" value="1"/>
</dbReference>
<sequence>MTVIETPKLFTPVKVGNNELKHRIVLAPLTRRRADEKTAVPAPYAKDYYAQRASAGGLLISEGTFIAHEAGGMSRVPGIYSEEQLKSWKIITNAVHSKGGTIFCQIWALGRVANPKIVPNVYSAGSIPFDVKGNGSMEPPANFTVMTEADMDRFVGHYRQAALNAIEAGFDGVEIHGANGYLIDQFLQVNSNNRMDSYGSSFENRFRFPLRVLNAVCDAIGPERVGIRMSPFSRFQGMRETEPLTLFISWAEAIIKAQPFLAFIHAVQPRIEGGNDSLDSHPKENETLAPIREVVNNSGVRFIVAGGFSPGSAVKHANHTDDLVAFGRHFIPNPDLPARIQNGWPLEKYNRALFYTPDEKGYTDYSAYNPDEPKL</sequence>
<proteinExistence type="predicted"/>
<comment type="caution">
    <text evidence="3">The sequence shown here is derived from an EMBL/GenBank/DDBJ whole genome shotgun (WGS) entry which is preliminary data.</text>
</comment>
<dbReference type="PANTHER" id="PTHR22893:SF91">
    <property type="entry name" value="NADPH DEHYDROGENASE 2-RELATED"/>
    <property type="match status" value="1"/>
</dbReference>
<evidence type="ECO:0000256" key="1">
    <source>
        <dbReference type="ARBA" id="ARBA00022630"/>
    </source>
</evidence>